<dbReference type="KEGG" id="iho:Igni_0235"/>
<evidence type="ECO:0000313" key="2">
    <source>
        <dbReference type="EMBL" id="ABU81419.1"/>
    </source>
</evidence>
<evidence type="ECO:0000256" key="1">
    <source>
        <dbReference type="SAM" id="Phobius"/>
    </source>
</evidence>
<dbReference type="InterPro" id="IPR010920">
    <property type="entry name" value="LSM_dom_sf"/>
</dbReference>
<evidence type="ECO:0000313" key="3">
    <source>
        <dbReference type="Proteomes" id="UP000000262"/>
    </source>
</evidence>
<feature type="transmembrane region" description="Helical" evidence="1">
    <location>
        <begin position="71"/>
        <end position="89"/>
    </location>
</feature>
<reference evidence="2 3" key="1">
    <citation type="journal article" date="2008" name="Genome Biol.">
        <title>A genomic analysis of the archaeal system Ignicoccus hospitalis-Nanoarchaeum equitans.</title>
        <authorList>
            <person name="Podar M."/>
            <person name="Anderson I."/>
            <person name="Makarova K.S."/>
            <person name="Elkins J.G."/>
            <person name="Ivanova N."/>
            <person name="Wall M.A."/>
            <person name="Lykidis A."/>
            <person name="Mavromatis K."/>
            <person name="Sun H."/>
            <person name="Hudson M.E."/>
            <person name="Chen W."/>
            <person name="Deciu C."/>
            <person name="Hutchison D."/>
            <person name="Eads J.R."/>
            <person name="Anderson A."/>
            <person name="Fernandes F."/>
            <person name="Szeto E."/>
            <person name="Lapidus A."/>
            <person name="Kyrpides N.C."/>
            <person name="Saier M.H.Jr."/>
            <person name="Richardson P.M."/>
            <person name="Rachel R."/>
            <person name="Huber H."/>
            <person name="Eisen J.A."/>
            <person name="Koonin E.V."/>
            <person name="Keller M."/>
            <person name="Stetter K.O."/>
        </authorList>
    </citation>
    <scope>NUCLEOTIDE SEQUENCE [LARGE SCALE GENOMIC DNA]</scope>
    <source>
        <strain evidence="3">KIN4/I / DSM 18386 / JCM 14125</strain>
    </source>
</reference>
<sequence>MELWLYVTVPYSILLVLAYLFLRIKIIKDMVKRRIMTPTSAKDVTHILDYIFMIMLIVGDFVGYLSPQVLAFLLSALLITTPFLLWDVVRSIVHYYIITSTKIVNVGNFVILTRGVRGWIKRITPFFVELRGEYEETIRVPNSLVAMELVRIPSRSLPFTLTVRFYGVNDFNAIEEALKDAVVYTKKFSVAEPKIKVRGVGNDWIEYELTYGLRNYEVTNDIMKLLANKLGKLVEGVKFEIRREHSLMVK</sequence>
<organism evidence="2 3">
    <name type="scientific">Ignicoccus hospitalis (strain KIN4/I / DSM 18386 / JCM 14125)</name>
    <dbReference type="NCBI Taxonomy" id="453591"/>
    <lineage>
        <taxon>Archaea</taxon>
        <taxon>Thermoproteota</taxon>
        <taxon>Thermoprotei</taxon>
        <taxon>Desulfurococcales</taxon>
        <taxon>Desulfurococcaceae</taxon>
        <taxon>Ignicoccus</taxon>
    </lineage>
</organism>
<dbReference type="OrthoDB" id="383845at2157"/>
<dbReference type="STRING" id="453591.Igni_0235"/>
<accession>A8A917</accession>
<dbReference type="EMBL" id="CP000816">
    <property type="protein sequence ID" value="ABU81419.1"/>
    <property type="molecule type" value="Genomic_DNA"/>
</dbReference>
<evidence type="ECO:0008006" key="4">
    <source>
        <dbReference type="Google" id="ProtNLM"/>
    </source>
</evidence>
<dbReference type="AlphaFoldDB" id="A8A917"/>
<proteinExistence type="predicted"/>
<keyword evidence="1" id="KW-1133">Transmembrane helix</keyword>
<protein>
    <recommendedName>
        <fullName evidence="4">MscS Mechanosensitive ion channel</fullName>
    </recommendedName>
</protein>
<dbReference type="GeneID" id="5562047"/>
<name>A8A917_IGNH4</name>
<keyword evidence="1" id="KW-0812">Transmembrane</keyword>
<dbReference type="HOGENOM" id="CLU_1109495_0_0_2"/>
<dbReference type="RefSeq" id="WP_011998271.1">
    <property type="nucleotide sequence ID" value="NC_009776.1"/>
</dbReference>
<keyword evidence="3" id="KW-1185">Reference proteome</keyword>
<dbReference type="SUPFAM" id="SSF50182">
    <property type="entry name" value="Sm-like ribonucleoproteins"/>
    <property type="match status" value="1"/>
</dbReference>
<dbReference type="Proteomes" id="UP000000262">
    <property type="component" value="Chromosome"/>
</dbReference>
<feature type="transmembrane region" description="Helical" evidence="1">
    <location>
        <begin position="47"/>
        <end position="65"/>
    </location>
</feature>
<gene>
    <name evidence="2" type="ordered locus">Igni_0235</name>
</gene>
<dbReference type="eggNOG" id="arCOG01568">
    <property type="taxonomic scope" value="Archaea"/>
</dbReference>
<feature type="transmembrane region" description="Helical" evidence="1">
    <location>
        <begin position="6"/>
        <end position="26"/>
    </location>
</feature>
<keyword evidence="1" id="KW-0472">Membrane</keyword>